<dbReference type="Proteomes" id="UP000762676">
    <property type="component" value="Unassembled WGS sequence"/>
</dbReference>
<keyword evidence="2" id="KW-1185">Reference proteome</keyword>
<protein>
    <submittedName>
        <fullName evidence="1">Proline dehydrogenase 1, mitochondrial-like</fullName>
    </submittedName>
</protein>
<reference evidence="1 2" key="1">
    <citation type="journal article" date="2021" name="Elife">
        <title>Chloroplast acquisition without the gene transfer in kleptoplastic sea slugs, Plakobranchus ocellatus.</title>
        <authorList>
            <person name="Maeda T."/>
            <person name="Takahashi S."/>
            <person name="Yoshida T."/>
            <person name="Shimamura S."/>
            <person name="Takaki Y."/>
            <person name="Nagai Y."/>
            <person name="Toyoda A."/>
            <person name="Suzuki Y."/>
            <person name="Arimoto A."/>
            <person name="Ishii H."/>
            <person name="Satoh N."/>
            <person name="Nishiyama T."/>
            <person name="Hasebe M."/>
            <person name="Maruyama T."/>
            <person name="Minagawa J."/>
            <person name="Obokata J."/>
            <person name="Shigenobu S."/>
        </authorList>
    </citation>
    <scope>NUCLEOTIDE SEQUENCE [LARGE SCALE GENOMIC DNA]</scope>
</reference>
<sequence length="131" mass="14367">MAFRKISVTKLCVSNTLRLQKSLGQTSCEAAIASLSNGQLVRRKSTKTNLYDDSGKGSVTSVSAGNPQSFAGHTVWESLTDRDQHPDLDLMFASSKEAYKSKKTSELARALLVFNLCSVEALVNRQKEVRL</sequence>
<evidence type="ECO:0000313" key="2">
    <source>
        <dbReference type="Proteomes" id="UP000762676"/>
    </source>
</evidence>
<proteinExistence type="predicted"/>
<comment type="caution">
    <text evidence="1">The sequence shown here is derived from an EMBL/GenBank/DDBJ whole genome shotgun (WGS) entry which is preliminary data.</text>
</comment>
<gene>
    <name evidence="1" type="ORF">ElyMa_000502800</name>
</gene>
<evidence type="ECO:0000313" key="1">
    <source>
        <dbReference type="EMBL" id="GFR77182.1"/>
    </source>
</evidence>
<dbReference type="EMBL" id="BMAT01000957">
    <property type="protein sequence ID" value="GFR77182.1"/>
    <property type="molecule type" value="Genomic_DNA"/>
</dbReference>
<dbReference type="AlphaFoldDB" id="A0AAV4FUS1"/>
<accession>A0AAV4FUS1</accession>
<name>A0AAV4FUS1_9GAST</name>
<organism evidence="1 2">
    <name type="scientific">Elysia marginata</name>
    <dbReference type="NCBI Taxonomy" id="1093978"/>
    <lineage>
        <taxon>Eukaryota</taxon>
        <taxon>Metazoa</taxon>
        <taxon>Spiralia</taxon>
        <taxon>Lophotrochozoa</taxon>
        <taxon>Mollusca</taxon>
        <taxon>Gastropoda</taxon>
        <taxon>Heterobranchia</taxon>
        <taxon>Euthyneura</taxon>
        <taxon>Panpulmonata</taxon>
        <taxon>Sacoglossa</taxon>
        <taxon>Placobranchoidea</taxon>
        <taxon>Plakobranchidae</taxon>
        <taxon>Elysia</taxon>
    </lineage>
</organism>